<accession>A0A2K9ZEQ8</accession>
<evidence type="ECO:0000313" key="3">
    <source>
        <dbReference type="Proteomes" id="UP000238523"/>
    </source>
</evidence>
<reference evidence="2 3" key="1">
    <citation type="submission" date="2017-11" db="EMBL/GenBank/DDBJ databases">
        <title>Complete genome of Rhizobium leguminosarum Norway, an ineffective micro-symbiont.</title>
        <authorList>
            <person name="Hoffrichter A."/>
            <person name="Liang J."/>
            <person name="Brachmann A."/>
            <person name="Marin M."/>
        </authorList>
    </citation>
    <scope>NUCLEOTIDE SEQUENCE [LARGE SCALE GENOMIC DNA]</scope>
    <source>
        <strain evidence="2 3">Norway</strain>
        <plasmid evidence="3">prln2</plasmid>
    </source>
</reference>
<dbReference type="AlphaFoldDB" id="A0A2K9ZEQ8"/>
<geneLocation type="plasmid" evidence="3">
    <name>prln2</name>
</geneLocation>
<feature type="compositionally biased region" description="Pro residues" evidence="1">
    <location>
        <begin position="110"/>
        <end position="119"/>
    </location>
</feature>
<evidence type="ECO:0000313" key="2">
    <source>
        <dbReference type="EMBL" id="AUW46747.1"/>
    </source>
</evidence>
<feature type="region of interest" description="Disordered" evidence="1">
    <location>
        <begin position="53"/>
        <end position="119"/>
    </location>
</feature>
<organism evidence="2 3">
    <name type="scientific">Rhizobium leguminosarum</name>
    <dbReference type="NCBI Taxonomy" id="384"/>
    <lineage>
        <taxon>Bacteria</taxon>
        <taxon>Pseudomonadati</taxon>
        <taxon>Pseudomonadota</taxon>
        <taxon>Alphaproteobacteria</taxon>
        <taxon>Hyphomicrobiales</taxon>
        <taxon>Rhizobiaceae</taxon>
        <taxon>Rhizobium/Agrobacterium group</taxon>
        <taxon>Rhizobium</taxon>
    </lineage>
</organism>
<gene>
    <name evidence="2" type="ORF">CUJ84_pRLN2000203</name>
</gene>
<keyword evidence="2" id="KW-0614">Plasmid</keyword>
<dbReference type="Proteomes" id="UP000238523">
    <property type="component" value="Plasmid pRLN2"/>
</dbReference>
<name>A0A2K9ZEQ8_RHILE</name>
<evidence type="ECO:0000256" key="1">
    <source>
        <dbReference type="SAM" id="MobiDB-lite"/>
    </source>
</evidence>
<feature type="compositionally biased region" description="Polar residues" evidence="1">
    <location>
        <begin position="56"/>
        <end position="67"/>
    </location>
</feature>
<proteinExistence type="predicted"/>
<dbReference type="EMBL" id="CP025014">
    <property type="protein sequence ID" value="AUW46747.1"/>
    <property type="molecule type" value="Genomic_DNA"/>
</dbReference>
<protein>
    <submittedName>
        <fullName evidence="2">Uncharacterized protein</fullName>
    </submittedName>
</protein>
<sequence length="119" mass="12778">MLLTRDPVTFDLKARAGAGSRGRRVILVLMPVLLLTREELTFLDVRAVGGVEGDSAVSSRTRTLSGSSKEHSGRPARRSGVRRVSNDHACSWHGHTPPASGHGHRRPITPAIPFPTGPV</sequence>